<keyword evidence="4 6" id="KW-1133">Transmembrane helix</keyword>
<feature type="transmembrane region" description="Helical" evidence="6">
    <location>
        <begin position="274"/>
        <end position="293"/>
    </location>
</feature>
<feature type="transmembrane region" description="Helical" evidence="6">
    <location>
        <begin position="126"/>
        <end position="146"/>
    </location>
</feature>
<dbReference type="AlphaFoldDB" id="A0A9X1Y8K0"/>
<evidence type="ECO:0000256" key="1">
    <source>
        <dbReference type="ARBA" id="ARBA00004141"/>
    </source>
</evidence>
<dbReference type="GO" id="GO:0016020">
    <property type="term" value="C:membrane"/>
    <property type="evidence" value="ECO:0007669"/>
    <property type="project" value="UniProtKB-SubCell"/>
</dbReference>
<feature type="domain" description="EamA" evidence="7">
    <location>
        <begin position="13"/>
        <end position="141"/>
    </location>
</feature>
<dbReference type="InterPro" id="IPR000620">
    <property type="entry name" value="EamA_dom"/>
</dbReference>
<dbReference type="SUPFAM" id="SSF103481">
    <property type="entry name" value="Multidrug resistance efflux transporter EmrE"/>
    <property type="match status" value="2"/>
</dbReference>
<comment type="caution">
    <text evidence="8">The sequence shown here is derived from an EMBL/GenBank/DDBJ whole genome shotgun (WGS) entry which is preliminary data.</text>
</comment>
<evidence type="ECO:0000259" key="7">
    <source>
        <dbReference type="Pfam" id="PF00892"/>
    </source>
</evidence>
<evidence type="ECO:0000256" key="3">
    <source>
        <dbReference type="ARBA" id="ARBA00022692"/>
    </source>
</evidence>
<evidence type="ECO:0000256" key="6">
    <source>
        <dbReference type="SAM" id="Phobius"/>
    </source>
</evidence>
<name>A0A9X1Y8K0_9PROT</name>
<keyword evidence="5 6" id="KW-0472">Membrane</keyword>
<feature type="domain" description="EamA" evidence="7">
    <location>
        <begin position="156"/>
        <end position="291"/>
    </location>
</feature>
<dbReference type="RefSeq" id="WP_248667584.1">
    <property type="nucleotide sequence ID" value="NZ_JALPRX010000057.1"/>
</dbReference>
<feature type="transmembrane region" description="Helical" evidence="6">
    <location>
        <begin position="188"/>
        <end position="206"/>
    </location>
</feature>
<dbReference type="Proteomes" id="UP001139516">
    <property type="component" value="Unassembled WGS sequence"/>
</dbReference>
<dbReference type="PANTHER" id="PTHR32322">
    <property type="entry name" value="INNER MEMBRANE TRANSPORTER"/>
    <property type="match status" value="1"/>
</dbReference>
<evidence type="ECO:0000313" key="9">
    <source>
        <dbReference type="Proteomes" id="UP001139516"/>
    </source>
</evidence>
<keyword evidence="3 6" id="KW-0812">Transmembrane</keyword>
<feature type="transmembrane region" description="Helical" evidence="6">
    <location>
        <begin position="249"/>
        <end position="268"/>
    </location>
</feature>
<evidence type="ECO:0000256" key="4">
    <source>
        <dbReference type="ARBA" id="ARBA00022989"/>
    </source>
</evidence>
<feature type="transmembrane region" description="Helical" evidence="6">
    <location>
        <begin position="218"/>
        <end position="237"/>
    </location>
</feature>
<feature type="transmembrane region" description="Helical" evidence="6">
    <location>
        <begin position="71"/>
        <end position="89"/>
    </location>
</feature>
<feature type="transmembrane region" description="Helical" evidence="6">
    <location>
        <begin position="158"/>
        <end position="176"/>
    </location>
</feature>
<organism evidence="8 9">
    <name type="scientific">Roseomonas acroporae</name>
    <dbReference type="NCBI Taxonomy" id="2937791"/>
    <lineage>
        <taxon>Bacteria</taxon>
        <taxon>Pseudomonadati</taxon>
        <taxon>Pseudomonadota</taxon>
        <taxon>Alphaproteobacteria</taxon>
        <taxon>Acetobacterales</taxon>
        <taxon>Roseomonadaceae</taxon>
        <taxon>Roseomonas</taxon>
    </lineage>
</organism>
<reference evidence="8" key="1">
    <citation type="submission" date="2022-04" db="EMBL/GenBank/DDBJ databases">
        <title>Roseomonas acroporae sp. nov., isolated from coral Acropora digitifera.</title>
        <authorList>
            <person name="Sun H."/>
        </authorList>
    </citation>
    <scope>NUCLEOTIDE SEQUENCE</scope>
    <source>
        <strain evidence="8">NAR14</strain>
    </source>
</reference>
<gene>
    <name evidence="8" type="ORF">M0638_13835</name>
</gene>
<dbReference type="EMBL" id="JALPRX010000057">
    <property type="protein sequence ID" value="MCK8785466.1"/>
    <property type="molecule type" value="Genomic_DNA"/>
</dbReference>
<accession>A0A9X1Y8K0</accession>
<feature type="transmembrane region" description="Helical" evidence="6">
    <location>
        <begin position="95"/>
        <end position="119"/>
    </location>
</feature>
<evidence type="ECO:0000313" key="8">
    <source>
        <dbReference type="EMBL" id="MCK8785466.1"/>
    </source>
</evidence>
<dbReference type="Gene3D" id="1.10.3730.20">
    <property type="match status" value="1"/>
</dbReference>
<comment type="similarity">
    <text evidence="2">Belongs to the EamA transporter family.</text>
</comment>
<evidence type="ECO:0000256" key="5">
    <source>
        <dbReference type="ARBA" id="ARBA00023136"/>
    </source>
</evidence>
<comment type="subcellular location">
    <subcellularLocation>
        <location evidence="1">Membrane</location>
        <topology evidence="1">Multi-pass membrane protein</topology>
    </subcellularLocation>
</comment>
<feature type="transmembrane region" description="Helical" evidence="6">
    <location>
        <begin position="35"/>
        <end position="59"/>
    </location>
</feature>
<dbReference type="Pfam" id="PF00892">
    <property type="entry name" value="EamA"/>
    <property type="match status" value="2"/>
</dbReference>
<dbReference type="PANTHER" id="PTHR32322:SF2">
    <property type="entry name" value="EAMA DOMAIN-CONTAINING PROTEIN"/>
    <property type="match status" value="1"/>
</dbReference>
<keyword evidence="9" id="KW-1185">Reference proteome</keyword>
<proteinExistence type="inferred from homology"/>
<protein>
    <submittedName>
        <fullName evidence="8">DMT family transporter</fullName>
    </submittedName>
</protein>
<evidence type="ECO:0000256" key="2">
    <source>
        <dbReference type="ARBA" id="ARBA00007362"/>
    </source>
</evidence>
<dbReference type="InterPro" id="IPR037185">
    <property type="entry name" value="EmrE-like"/>
</dbReference>
<sequence>MRTAPADVALGGLFVLIWASAFSSAKLLLQEWPPLWALAIRFALTSAVMLPVFLWQFSAGRAVLPSPADRLRLLAMGSVGVGGYLALSWESMARIPSGLTALLAATAPLFVAAGEVLLFGRRLPGLAWAGLALGWSGVAILGGARAVAGMHGAEASGVLFAIGGALAQATGILLYAPARGRIGPWTANLGQCLASAAMTLSLALLLEGSPPGMASTPALLSLAYTILVVGIAGYGLYFVMLRRLPPSTAAALQLTAPPLAALFGWALLGERLGWTDIMGGMVTLAGLAVLFRARRD</sequence>
<dbReference type="InterPro" id="IPR050638">
    <property type="entry name" value="AA-Vitamin_Transporters"/>
</dbReference>